<dbReference type="EMBL" id="AWSJ01000389">
    <property type="protein sequence ID" value="ERI04271.1"/>
    <property type="molecule type" value="Genomic_DNA"/>
</dbReference>
<organism evidence="3 4">
    <name type="scientific">Aneurinibacillus aneurinilyticus ATCC 12856</name>
    <dbReference type="NCBI Taxonomy" id="649747"/>
    <lineage>
        <taxon>Bacteria</taxon>
        <taxon>Bacillati</taxon>
        <taxon>Bacillota</taxon>
        <taxon>Bacilli</taxon>
        <taxon>Bacillales</taxon>
        <taxon>Paenibacillaceae</taxon>
        <taxon>Aneurinibacillus group</taxon>
        <taxon>Aneurinibacillus</taxon>
    </lineage>
</organism>
<dbReference type="AlphaFoldDB" id="U1XZW9"/>
<proteinExistence type="inferred from homology"/>
<evidence type="ECO:0000313" key="3">
    <source>
        <dbReference type="EMBL" id="ERI04271.1"/>
    </source>
</evidence>
<sequence>MKKKMMKAFDRNPRSKVFCLWIRNWSRVVDPGHRKRNRDKKQNKGENPMYATVIQPRMSETNGTGHISNTTLPVWFEAAREPVYRLFNPSGDMRTFPLIIVNMNVDFLRQIYFGWEVEVRIWVKRIGNSSFTLYEELYQEEQLCAKGSATYVYFDYENQKSQPISPEVRQKLEVHRLPTIMEESSHG</sequence>
<dbReference type="eggNOG" id="COG0824">
    <property type="taxonomic scope" value="Bacteria"/>
</dbReference>
<comment type="caution">
    <text evidence="3">The sequence shown here is derived from an EMBL/GenBank/DDBJ whole genome shotgun (WGS) entry which is preliminary data.</text>
</comment>
<accession>U1XZW9</accession>
<dbReference type="InterPro" id="IPR050563">
    <property type="entry name" value="4-hydroxybenzoyl-CoA_TE"/>
</dbReference>
<dbReference type="Gene3D" id="3.10.129.10">
    <property type="entry name" value="Hotdog Thioesterase"/>
    <property type="match status" value="1"/>
</dbReference>
<reference evidence="3 4" key="1">
    <citation type="submission" date="2013-08" db="EMBL/GenBank/DDBJ databases">
        <authorList>
            <person name="Weinstock G."/>
            <person name="Sodergren E."/>
            <person name="Wylie T."/>
            <person name="Fulton L."/>
            <person name="Fulton R."/>
            <person name="Fronick C."/>
            <person name="O'Laughlin M."/>
            <person name="Godfrey J."/>
            <person name="Miner T."/>
            <person name="Herter B."/>
            <person name="Appelbaum E."/>
            <person name="Cordes M."/>
            <person name="Lek S."/>
            <person name="Wollam A."/>
            <person name="Pepin K.H."/>
            <person name="Palsikar V.B."/>
            <person name="Mitreva M."/>
            <person name="Wilson R.K."/>
        </authorList>
    </citation>
    <scope>NUCLEOTIDE SEQUENCE [LARGE SCALE GENOMIC DNA]</scope>
    <source>
        <strain evidence="3 4">ATCC 12856</strain>
    </source>
</reference>
<protein>
    <submittedName>
        <fullName evidence="3">Acyl-CoA thioester hydrolase, YbgC/YbaW family</fullName>
    </submittedName>
</protein>
<name>U1XZW9_ANEAE</name>
<dbReference type="PANTHER" id="PTHR31793:SF27">
    <property type="entry name" value="NOVEL THIOESTERASE SUPERFAMILY DOMAIN AND SAPOSIN A-TYPE DOMAIN CONTAINING PROTEIN (0610012H03RIK)"/>
    <property type="match status" value="1"/>
</dbReference>
<dbReference type="CDD" id="cd00586">
    <property type="entry name" value="4HBT"/>
    <property type="match status" value="1"/>
</dbReference>
<dbReference type="GO" id="GO:0047617">
    <property type="term" value="F:fatty acyl-CoA hydrolase activity"/>
    <property type="evidence" value="ECO:0007669"/>
    <property type="project" value="TreeGrafter"/>
</dbReference>
<dbReference type="HOGENOM" id="CLU_101141_2_1_9"/>
<dbReference type="InterPro" id="IPR029069">
    <property type="entry name" value="HotDog_dom_sf"/>
</dbReference>
<gene>
    <name evidence="3" type="ORF">HMPREF0083_06105</name>
</gene>
<keyword evidence="4" id="KW-1185">Reference proteome</keyword>
<dbReference type="Proteomes" id="UP000016511">
    <property type="component" value="Unassembled WGS sequence"/>
</dbReference>
<keyword evidence="2 3" id="KW-0378">Hydrolase</keyword>
<evidence type="ECO:0000313" key="4">
    <source>
        <dbReference type="Proteomes" id="UP000016511"/>
    </source>
</evidence>
<evidence type="ECO:0000256" key="2">
    <source>
        <dbReference type="ARBA" id="ARBA00022801"/>
    </source>
</evidence>
<comment type="similarity">
    <text evidence="1">Belongs to the 4-hydroxybenzoyl-CoA thioesterase family.</text>
</comment>
<dbReference type="PATRIC" id="fig|649747.3.peg.5455"/>
<evidence type="ECO:0000256" key="1">
    <source>
        <dbReference type="ARBA" id="ARBA00005953"/>
    </source>
</evidence>
<dbReference type="PANTHER" id="PTHR31793">
    <property type="entry name" value="4-HYDROXYBENZOYL-COA THIOESTERASE FAMILY MEMBER"/>
    <property type="match status" value="1"/>
</dbReference>
<dbReference type="SUPFAM" id="SSF54637">
    <property type="entry name" value="Thioesterase/thiol ester dehydrase-isomerase"/>
    <property type="match status" value="1"/>
</dbReference>
<dbReference type="STRING" id="649747.HMPREF0083_06105"/>
<dbReference type="Pfam" id="PF13279">
    <property type="entry name" value="4HBT_2"/>
    <property type="match status" value="1"/>
</dbReference>